<evidence type="ECO:0000259" key="1">
    <source>
        <dbReference type="Pfam" id="PF09204"/>
    </source>
</evidence>
<dbReference type="RefSeq" id="WP_162175268.1">
    <property type="nucleotide sequence ID" value="NZ_CP081966.1"/>
</dbReference>
<name>A0ABX9AWM6_9PSED</name>
<protein>
    <recommendedName>
        <fullName evidence="1">Colicin D immunity protein domain-containing protein</fullName>
    </recommendedName>
</protein>
<reference evidence="2 3" key="1">
    <citation type="submission" date="2021-08" db="EMBL/GenBank/DDBJ databases">
        <title>Bactericidal Effect of Pseudomonas oryziphila sp. nov., a novel Pseudomonas Species Against Xanthomonas oryzae Reduces Disease Severity of Bacterial Leaf Streak of Rice.</title>
        <authorList>
            <person name="Yang R."/>
            <person name="Li S."/>
            <person name="Li Y."/>
            <person name="Yan Y."/>
            <person name="Fang Y."/>
            <person name="Zou L."/>
            <person name="Chen G."/>
        </authorList>
    </citation>
    <scope>NUCLEOTIDE SEQUENCE [LARGE SCALE GENOMIC DNA]</scope>
    <source>
        <strain evidence="2 3">DSM 17497</strain>
    </source>
</reference>
<dbReference type="Pfam" id="PF09204">
    <property type="entry name" value="Colicin_immun"/>
    <property type="match status" value="1"/>
</dbReference>
<dbReference type="Proteomes" id="UP000825591">
    <property type="component" value="Chromosome"/>
</dbReference>
<accession>A0ABX9AWM6</accession>
<feature type="domain" description="Colicin D immunity protein" evidence="1">
    <location>
        <begin position="7"/>
        <end position="61"/>
    </location>
</feature>
<organism evidence="2 3">
    <name type="scientific">Pseudomonas mosselii</name>
    <dbReference type="NCBI Taxonomy" id="78327"/>
    <lineage>
        <taxon>Bacteria</taxon>
        <taxon>Pseudomonadati</taxon>
        <taxon>Pseudomonadota</taxon>
        <taxon>Gammaproteobacteria</taxon>
        <taxon>Pseudomonadales</taxon>
        <taxon>Pseudomonadaceae</taxon>
        <taxon>Pseudomonas</taxon>
    </lineage>
</organism>
<sequence>MDEAILPYMTLIKGCLDGEYSLEQFSELYFERFKREQSPLLEETYGVLDKLFGDLDAFTKSERLLQSDPDYYLGAEQVRDCIWCAYEALKGC</sequence>
<gene>
    <name evidence="2" type="ORF">K5H97_15495</name>
</gene>
<keyword evidence="3" id="KW-1185">Reference proteome</keyword>
<proteinExistence type="predicted"/>
<evidence type="ECO:0000313" key="3">
    <source>
        <dbReference type="Proteomes" id="UP000825591"/>
    </source>
</evidence>
<dbReference type="InterPro" id="IPR015287">
    <property type="entry name" value="Colicin_D_immunity_dom"/>
</dbReference>
<dbReference type="EMBL" id="CP081966">
    <property type="protein sequence ID" value="QZP24245.1"/>
    <property type="molecule type" value="Genomic_DNA"/>
</dbReference>
<evidence type="ECO:0000313" key="2">
    <source>
        <dbReference type="EMBL" id="QZP24245.1"/>
    </source>
</evidence>